<keyword evidence="2" id="KW-1185">Reference proteome</keyword>
<proteinExistence type="predicted"/>
<protein>
    <submittedName>
        <fullName evidence="1">Uncharacterized protein</fullName>
    </submittedName>
</protein>
<sequence length="99" mass="11018">MKDKGSQEHVCEEEVHLNNNIGKLSDDLVEMPSEAVKQGMDDHVSDELDGVKCHTHSIANIGPKKGDLEFLVCKKAPNHGVEELVDKGRPITRKKVYVE</sequence>
<dbReference type="EMBL" id="BQNB010009850">
    <property type="protein sequence ID" value="GJS69262.1"/>
    <property type="molecule type" value="Genomic_DNA"/>
</dbReference>
<comment type="caution">
    <text evidence="1">The sequence shown here is derived from an EMBL/GenBank/DDBJ whole genome shotgun (WGS) entry which is preliminary data.</text>
</comment>
<reference evidence="1" key="2">
    <citation type="submission" date="2022-01" db="EMBL/GenBank/DDBJ databases">
        <authorList>
            <person name="Yamashiro T."/>
            <person name="Shiraishi A."/>
            <person name="Satake H."/>
            <person name="Nakayama K."/>
        </authorList>
    </citation>
    <scope>NUCLEOTIDE SEQUENCE</scope>
</reference>
<gene>
    <name evidence="1" type="ORF">Tco_0702103</name>
</gene>
<dbReference type="Proteomes" id="UP001151760">
    <property type="component" value="Unassembled WGS sequence"/>
</dbReference>
<reference evidence="1" key="1">
    <citation type="journal article" date="2022" name="Int. J. Mol. Sci.">
        <title>Draft Genome of Tanacetum Coccineum: Genomic Comparison of Closely Related Tanacetum-Family Plants.</title>
        <authorList>
            <person name="Yamashiro T."/>
            <person name="Shiraishi A."/>
            <person name="Nakayama K."/>
            <person name="Satake H."/>
        </authorList>
    </citation>
    <scope>NUCLEOTIDE SEQUENCE</scope>
</reference>
<name>A0ABQ4XWC9_9ASTR</name>
<evidence type="ECO:0000313" key="1">
    <source>
        <dbReference type="EMBL" id="GJS69262.1"/>
    </source>
</evidence>
<organism evidence="1 2">
    <name type="scientific">Tanacetum coccineum</name>
    <dbReference type="NCBI Taxonomy" id="301880"/>
    <lineage>
        <taxon>Eukaryota</taxon>
        <taxon>Viridiplantae</taxon>
        <taxon>Streptophyta</taxon>
        <taxon>Embryophyta</taxon>
        <taxon>Tracheophyta</taxon>
        <taxon>Spermatophyta</taxon>
        <taxon>Magnoliopsida</taxon>
        <taxon>eudicotyledons</taxon>
        <taxon>Gunneridae</taxon>
        <taxon>Pentapetalae</taxon>
        <taxon>asterids</taxon>
        <taxon>campanulids</taxon>
        <taxon>Asterales</taxon>
        <taxon>Asteraceae</taxon>
        <taxon>Asteroideae</taxon>
        <taxon>Anthemideae</taxon>
        <taxon>Anthemidinae</taxon>
        <taxon>Tanacetum</taxon>
    </lineage>
</organism>
<evidence type="ECO:0000313" key="2">
    <source>
        <dbReference type="Proteomes" id="UP001151760"/>
    </source>
</evidence>
<accession>A0ABQ4XWC9</accession>